<dbReference type="EMBL" id="BEHT01000008">
    <property type="protein sequence ID" value="GBC98277.1"/>
    <property type="molecule type" value="Genomic_DNA"/>
</dbReference>
<dbReference type="Pfam" id="PF07963">
    <property type="entry name" value="N_methyl"/>
    <property type="match status" value="1"/>
</dbReference>
<evidence type="ECO:0000313" key="2">
    <source>
        <dbReference type="EMBL" id="GBC98277.1"/>
    </source>
</evidence>
<comment type="caution">
    <text evidence="2">The sequence shown here is derived from an EMBL/GenBank/DDBJ whole genome shotgun (WGS) entry which is preliminary data.</text>
</comment>
<dbReference type="InterPro" id="IPR011453">
    <property type="entry name" value="DUF1559"/>
</dbReference>
<name>A0A2H5XAY9_9BACT</name>
<dbReference type="InterPro" id="IPR027558">
    <property type="entry name" value="Pre_pil_HX9DG_C"/>
</dbReference>
<dbReference type="Pfam" id="PF07596">
    <property type="entry name" value="SBP_bac_10"/>
    <property type="match status" value="1"/>
</dbReference>
<dbReference type="AlphaFoldDB" id="A0A2H5XAY9"/>
<dbReference type="InterPro" id="IPR012902">
    <property type="entry name" value="N_methyl_site"/>
</dbReference>
<feature type="domain" description="DUF1559" evidence="1">
    <location>
        <begin position="31"/>
        <end position="67"/>
    </location>
</feature>
<proteinExistence type="predicted"/>
<evidence type="ECO:0000259" key="1">
    <source>
        <dbReference type="Pfam" id="PF07596"/>
    </source>
</evidence>
<dbReference type="Proteomes" id="UP000236173">
    <property type="component" value="Unassembled WGS sequence"/>
</dbReference>
<dbReference type="SUPFAM" id="SSF54523">
    <property type="entry name" value="Pili subunits"/>
    <property type="match status" value="1"/>
</dbReference>
<gene>
    <name evidence="2" type="primary">pulG_1</name>
    <name evidence="2" type="ORF">HRbin17_00779</name>
</gene>
<dbReference type="NCBIfam" id="TIGR04294">
    <property type="entry name" value="pre_pil_HX9DG"/>
    <property type="match status" value="1"/>
</dbReference>
<dbReference type="InterPro" id="IPR045584">
    <property type="entry name" value="Pilin-like"/>
</dbReference>
<dbReference type="PANTHER" id="PTHR30093">
    <property type="entry name" value="GENERAL SECRETION PATHWAY PROTEIN G"/>
    <property type="match status" value="1"/>
</dbReference>
<organism evidence="2 3">
    <name type="scientific">Candidatus Fervidibacter japonicus</name>
    <dbReference type="NCBI Taxonomy" id="2035412"/>
    <lineage>
        <taxon>Bacteria</taxon>
        <taxon>Candidatus Fervidibacterota</taxon>
        <taxon>Candidatus Fervidibacter</taxon>
    </lineage>
</organism>
<dbReference type="Gene3D" id="3.30.700.10">
    <property type="entry name" value="Glycoprotein, Type 4 Pilin"/>
    <property type="match status" value="1"/>
</dbReference>
<accession>A0A2H5XAY9</accession>
<sequence length="216" mass="24332">MKRIAFTLIELLVVIAIVAILAAMLLPVLSAAREKARQTACLSNCRQIGLAFAQYSTDWDDRFPLTAHSLAGWADTAQPYIRNRQIYHCPSQTQPRISAYFMNLYLAGNQPFGSLSAIGKPASVIVIAEGADARTSDHFHPMCWGIPWDMAFCHGSDNAWAWDAIADETRELAVRRHQGGFNAVWVDGHAKWTLWRPTWWRDLARNIYAGAYDPRQ</sequence>
<protein>
    <submittedName>
        <fullName evidence="2">Type II secretion system protein G</fullName>
    </submittedName>
</protein>
<dbReference type="NCBIfam" id="TIGR02532">
    <property type="entry name" value="IV_pilin_GFxxxE"/>
    <property type="match status" value="1"/>
</dbReference>
<evidence type="ECO:0000313" key="3">
    <source>
        <dbReference type="Proteomes" id="UP000236173"/>
    </source>
</evidence>
<reference evidence="3" key="1">
    <citation type="submission" date="2017-09" db="EMBL/GenBank/DDBJ databases">
        <title>Metaegenomics of thermophilic ammonia-oxidizing enrichment culture.</title>
        <authorList>
            <person name="Kato S."/>
            <person name="Suzuki K."/>
        </authorList>
    </citation>
    <scope>NUCLEOTIDE SEQUENCE [LARGE SCALE GENOMIC DNA]</scope>
</reference>